<name>A0ABS4KY57_9CLOT</name>
<sequence length="638" mass="68787">MPGLFSIFNTAKSGLFSQQTAIEVTSHNISNANTDGYSRQRADMVTTTPYTMPSMDNAASAGQLGTGVTIDSIERIRDTFLDYQYRVSNGVSGQFTARDKYLSQVESALNEPSDTGISKLMTNLFTSWQNLSTSSQNSSTVAQQAYQLTGALNNTYSQLTSIKDNTASEIKTTVVDANSLLERISELNKQIRDIKISGQNPNDLMDSRDLLLDKLSNDFGIDVTQKSYDGIDVTTTKSSTYGDAGDNGAAPLLNGKALNIVQSTNPDDTNVATFSYVNSITRSVGSDGKPIDPTKDTNGNTIYQYDVTYYKKGNTLTDDNKVTIKVNMTEDQEKQLDKYRVLWSNSSGMAYKAAGAGSPQTIDTGDSTIKNGDTVDFDQLTLFKPATGKLKGYMTVQDDVSDYQDKLNKLAKSLALSVNAIISQSSTWVADNVTDGSAEGGINNFFVNSKPADSSSYTATDENNITAANITVNVKILDKPSLIKTDTKYDSNGNSLSTNTDGNRALAVAKLADALMDIQDVSDSSTRSDLVGGTFSTDSSINNVYAIGNKDGGATISNYFTKMINRVGLDEEESSSQVTNTASQLSLLNQSKASDSGVSIDEEMTNLIQFQHCYQANAKMISTVDDLLDVVINGLKKS</sequence>
<dbReference type="PANTHER" id="PTHR30033:SF1">
    <property type="entry name" value="FLAGELLAR HOOK-ASSOCIATED PROTEIN 1"/>
    <property type="match status" value="1"/>
</dbReference>
<feature type="domain" description="Flagellar basal body rod protein N-terminal" evidence="7">
    <location>
        <begin position="8"/>
        <end position="37"/>
    </location>
</feature>
<dbReference type="InterPro" id="IPR001444">
    <property type="entry name" value="Flag_bb_rod_N"/>
</dbReference>
<feature type="domain" description="Flagellar basal-body/hook protein C-terminal" evidence="8">
    <location>
        <begin position="595"/>
        <end position="633"/>
    </location>
</feature>
<dbReference type="InterPro" id="IPR010930">
    <property type="entry name" value="Flg_bb/hook_C_dom"/>
</dbReference>
<comment type="caution">
    <text evidence="10">The sequence shown here is derived from an EMBL/GenBank/DDBJ whole genome shotgun (WGS) entry which is preliminary data.</text>
</comment>
<comment type="similarity">
    <text evidence="3">Belongs to the flagella basal body rod proteins family.</text>
</comment>
<dbReference type="Proteomes" id="UP001519307">
    <property type="component" value="Unassembled WGS sequence"/>
</dbReference>
<dbReference type="Pfam" id="PF06429">
    <property type="entry name" value="Flg_bbr_C"/>
    <property type="match status" value="1"/>
</dbReference>
<evidence type="ECO:0000313" key="10">
    <source>
        <dbReference type="EMBL" id="MBP2033819.1"/>
    </source>
</evidence>
<dbReference type="InterPro" id="IPR053927">
    <property type="entry name" value="FlgK_helical"/>
</dbReference>
<feature type="domain" description="Flagellar hook-associated protein FlgK helical" evidence="9">
    <location>
        <begin position="102"/>
        <end position="275"/>
    </location>
</feature>
<keyword evidence="5" id="KW-0964">Secreted</keyword>
<reference evidence="10 11" key="1">
    <citation type="submission" date="2021-03" db="EMBL/GenBank/DDBJ databases">
        <title>Genomic Encyclopedia of Type Strains, Phase IV (KMG-IV): sequencing the most valuable type-strain genomes for metagenomic binning, comparative biology and taxonomic classification.</title>
        <authorList>
            <person name="Goeker M."/>
        </authorList>
    </citation>
    <scope>NUCLEOTIDE SEQUENCE [LARGE SCALE GENOMIC DNA]</scope>
    <source>
        <strain evidence="10 11">DSM 28783</strain>
    </source>
</reference>
<protein>
    <recommendedName>
        <fullName evidence="4">Flagellar hook-associated protein 1</fullName>
    </recommendedName>
</protein>
<keyword evidence="6" id="KW-0975">Bacterial flagellum</keyword>
<evidence type="ECO:0000256" key="1">
    <source>
        <dbReference type="ARBA" id="ARBA00004365"/>
    </source>
</evidence>
<keyword evidence="10" id="KW-0969">Cilium</keyword>
<dbReference type="Pfam" id="PF00460">
    <property type="entry name" value="Flg_bb_rod"/>
    <property type="match status" value="1"/>
</dbReference>
<comment type="subcellular location">
    <subcellularLocation>
        <location evidence="1">Bacterial flagellum</location>
    </subcellularLocation>
    <subcellularLocation>
        <location evidence="2">Secreted</location>
    </subcellularLocation>
</comment>
<keyword evidence="10" id="KW-0282">Flagellum</keyword>
<organism evidence="10 11">
    <name type="scientific">Clostridium algifaecis</name>
    <dbReference type="NCBI Taxonomy" id="1472040"/>
    <lineage>
        <taxon>Bacteria</taxon>
        <taxon>Bacillati</taxon>
        <taxon>Bacillota</taxon>
        <taxon>Clostridia</taxon>
        <taxon>Eubacteriales</taxon>
        <taxon>Clostridiaceae</taxon>
        <taxon>Clostridium</taxon>
    </lineage>
</organism>
<dbReference type="SUPFAM" id="SSF64518">
    <property type="entry name" value="Phase 1 flagellin"/>
    <property type="match status" value="1"/>
</dbReference>
<evidence type="ECO:0000256" key="4">
    <source>
        <dbReference type="ARBA" id="ARBA00016244"/>
    </source>
</evidence>
<evidence type="ECO:0000259" key="9">
    <source>
        <dbReference type="Pfam" id="PF22638"/>
    </source>
</evidence>
<keyword evidence="11" id="KW-1185">Reference proteome</keyword>
<dbReference type="RefSeq" id="WP_209703073.1">
    <property type="nucleotide sequence ID" value="NZ_JAGGLM010000022.1"/>
</dbReference>
<evidence type="ECO:0000259" key="7">
    <source>
        <dbReference type="Pfam" id="PF00460"/>
    </source>
</evidence>
<evidence type="ECO:0000256" key="5">
    <source>
        <dbReference type="ARBA" id="ARBA00022525"/>
    </source>
</evidence>
<keyword evidence="10" id="KW-0966">Cell projection</keyword>
<evidence type="ECO:0000313" key="11">
    <source>
        <dbReference type="Proteomes" id="UP001519307"/>
    </source>
</evidence>
<dbReference type="NCBIfam" id="TIGR02492">
    <property type="entry name" value="flgK_ends"/>
    <property type="match status" value="1"/>
</dbReference>
<proteinExistence type="inferred from homology"/>
<evidence type="ECO:0000256" key="6">
    <source>
        <dbReference type="ARBA" id="ARBA00023143"/>
    </source>
</evidence>
<dbReference type="PANTHER" id="PTHR30033">
    <property type="entry name" value="FLAGELLAR HOOK-ASSOCIATED PROTEIN 1"/>
    <property type="match status" value="1"/>
</dbReference>
<evidence type="ECO:0000256" key="2">
    <source>
        <dbReference type="ARBA" id="ARBA00004613"/>
    </source>
</evidence>
<dbReference type="InterPro" id="IPR002371">
    <property type="entry name" value="FlgK"/>
</dbReference>
<evidence type="ECO:0000256" key="3">
    <source>
        <dbReference type="ARBA" id="ARBA00009677"/>
    </source>
</evidence>
<dbReference type="EMBL" id="JAGGLM010000022">
    <property type="protein sequence ID" value="MBP2033819.1"/>
    <property type="molecule type" value="Genomic_DNA"/>
</dbReference>
<accession>A0ABS4KY57</accession>
<gene>
    <name evidence="10" type="ORF">J2Z42_002526</name>
</gene>
<evidence type="ECO:0000259" key="8">
    <source>
        <dbReference type="Pfam" id="PF06429"/>
    </source>
</evidence>
<dbReference type="Pfam" id="PF22638">
    <property type="entry name" value="FlgK_D1"/>
    <property type="match status" value="1"/>
</dbReference>